<dbReference type="CDD" id="cd01034">
    <property type="entry name" value="EriC_like"/>
    <property type="match status" value="1"/>
</dbReference>
<dbReference type="PANTHER" id="PTHR43427">
    <property type="entry name" value="CHLORIDE CHANNEL PROTEIN CLC-E"/>
    <property type="match status" value="1"/>
</dbReference>
<keyword evidence="4 11" id="KW-1133">Transmembrane helix</keyword>
<evidence type="ECO:0000256" key="7">
    <source>
        <dbReference type="ARBA" id="ARBA00023173"/>
    </source>
</evidence>
<dbReference type="GO" id="GO:0034707">
    <property type="term" value="C:chloride channel complex"/>
    <property type="evidence" value="ECO:0007669"/>
    <property type="project" value="UniProtKB-KW"/>
</dbReference>
<feature type="region of interest" description="Disordered" evidence="10">
    <location>
        <begin position="450"/>
        <end position="531"/>
    </location>
</feature>
<feature type="transmembrane region" description="Helical" evidence="11">
    <location>
        <begin position="283"/>
        <end position="301"/>
    </location>
</feature>
<dbReference type="Pfam" id="PF00654">
    <property type="entry name" value="Voltage_CLC"/>
    <property type="match status" value="1"/>
</dbReference>
<keyword evidence="7" id="KW-0869">Chloride channel</keyword>
<dbReference type="InterPro" id="IPR050368">
    <property type="entry name" value="ClC-type_chloride_channel"/>
</dbReference>
<organism evidence="12 13">
    <name type="scientific">Oleiagrimonas soli</name>
    <dbReference type="NCBI Taxonomy" id="1543381"/>
    <lineage>
        <taxon>Bacteria</taxon>
        <taxon>Pseudomonadati</taxon>
        <taxon>Pseudomonadota</taxon>
        <taxon>Gammaproteobacteria</taxon>
        <taxon>Lysobacterales</taxon>
        <taxon>Rhodanobacteraceae</taxon>
        <taxon>Oleiagrimonas</taxon>
    </lineage>
</organism>
<dbReference type="SUPFAM" id="SSF81340">
    <property type="entry name" value="Clc chloride channel"/>
    <property type="match status" value="1"/>
</dbReference>
<comment type="subcellular location">
    <subcellularLocation>
        <location evidence="1">Membrane</location>
        <topology evidence="1">Multi-pass membrane protein</topology>
    </subcellularLocation>
</comment>
<feature type="transmembrane region" description="Helical" evidence="11">
    <location>
        <begin position="64"/>
        <end position="85"/>
    </location>
</feature>
<keyword evidence="5" id="KW-0406">Ion transport</keyword>
<dbReference type="InterPro" id="IPR014743">
    <property type="entry name" value="Cl-channel_core"/>
</dbReference>
<proteinExistence type="predicted"/>
<keyword evidence="3 11" id="KW-0812">Transmembrane</keyword>
<comment type="caution">
    <text evidence="12">The sequence shown here is derived from an EMBL/GenBank/DDBJ whole genome shotgun (WGS) entry which is preliminary data.</text>
</comment>
<evidence type="ECO:0000256" key="8">
    <source>
        <dbReference type="ARBA" id="ARBA00023214"/>
    </source>
</evidence>
<feature type="transmembrane region" description="Helical" evidence="11">
    <location>
        <begin position="243"/>
        <end position="262"/>
    </location>
</feature>
<feature type="transmembrane region" description="Helical" evidence="11">
    <location>
        <begin position="408"/>
        <end position="426"/>
    </location>
</feature>
<feature type="transmembrane region" description="Helical" evidence="11">
    <location>
        <begin position="339"/>
        <end position="360"/>
    </location>
</feature>
<dbReference type="PANTHER" id="PTHR43427:SF6">
    <property type="entry name" value="CHLORIDE CHANNEL PROTEIN CLC-E"/>
    <property type="match status" value="1"/>
</dbReference>
<evidence type="ECO:0000256" key="1">
    <source>
        <dbReference type="ARBA" id="ARBA00004141"/>
    </source>
</evidence>
<evidence type="ECO:0000256" key="5">
    <source>
        <dbReference type="ARBA" id="ARBA00023065"/>
    </source>
</evidence>
<dbReference type="OrthoDB" id="9767361at2"/>
<feature type="transmembrane region" description="Helical" evidence="11">
    <location>
        <begin position="171"/>
        <end position="195"/>
    </location>
</feature>
<reference evidence="12 13" key="1">
    <citation type="submission" date="2020-08" db="EMBL/GenBank/DDBJ databases">
        <title>Genomic Encyclopedia of Type Strains, Phase IV (KMG-IV): sequencing the most valuable type-strain genomes for metagenomic binning, comparative biology and taxonomic classification.</title>
        <authorList>
            <person name="Goeker M."/>
        </authorList>
    </citation>
    <scope>NUCLEOTIDE SEQUENCE [LARGE SCALE GENOMIC DNA]</scope>
    <source>
        <strain evidence="12 13">DSM 107085</strain>
    </source>
</reference>
<evidence type="ECO:0000256" key="9">
    <source>
        <dbReference type="ARBA" id="ARBA00023303"/>
    </source>
</evidence>
<evidence type="ECO:0000313" key="12">
    <source>
        <dbReference type="EMBL" id="MBB6182802.1"/>
    </source>
</evidence>
<feature type="transmembrane region" description="Helical" evidence="11">
    <location>
        <begin position="117"/>
        <end position="139"/>
    </location>
</feature>
<feature type="transmembrane region" description="Helical" evidence="11">
    <location>
        <begin position="207"/>
        <end position="231"/>
    </location>
</feature>
<keyword evidence="9" id="KW-0407">Ion channel</keyword>
<dbReference type="EMBL" id="JACHET010000001">
    <property type="protein sequence ID" value="MBB6182802.1"/>
    <property type="molecule type" value="Genomic_DNA"/>
</dbReference>
<feature type="compositionally biased region" description="Basic and acidic residues" evidence="10">
    <location>
        <begin position="450"/>
        <end position="475"/>
    </location>
</feature>
<name>A0A841KC97_9GAMM</name>
<feature type="transmembrane region" description="Helical" evidence="11">
    <location>
        <begin position="367"/>
        <end position="388"/>
    </location>
</feature>
<dbReference type="RefSeq" id="WP_081945180.1">
    <property type="nucleotide sequence ID" value="NZ_JACHET010000001.1"/>
</dbReference>
<keyword evidence="6 11" id="KW-0472">Membrane</keyword>
<dbReference type="Proteomes" id="UP000560000">
    <property type="component" value="Unassembled WGS sequence"/>
</dbReference>
<dbReference type="Gene3D" id="1.10.3080.10">
    <property type="entry name" value="Clc chloride channel"/>
    <property type="match status" value="1"/>
</dbReference>
<sequence length="531" mass="56123">MPDAAAPRKSTNPRLEALLGHEFFAPHHWKRRIALWLGAILVALAAIVFAKASDWSFSLFQRMVAYKAWLPLCVTPVVFGLLAWATEGKLRAARGSGIPQVIGTLHVEDAGFRERMLALPIAISKMVMTLLAMMVGASIGREGPTVHVGAGLFHSLGRRFGYTDPKAASRFILAGGAAGIAAAFNAPLAGVVFAIEELAGAFEHRFSGLLLTSVIVGGVVSLGVLGNYSYFGAVDVDLPFGNAWLAVLATGIVGGLLGGLFARLVLLSRRGPLAYIGRVRARWPVLFAVGCGLALGLLGLMSHNSVYGTGYDQARAFVQNAPDTAGAWFGINKLFANVVSYWAGIPGGLFSPALAVGAGLGHNIAHFLPHVPVAAVVLLGMSSYLSGVTGAPLTSAVISMELTDNQSMIIPIMAACLLARAAASLFSPTPVYKDFAERLVRDFEDRQKQLREAEEQAEQERQREHFAGIDTDDAKPAQPEATNRTTAFEEVSAEPANKDEAAADGEQTEAQATSAASPPDTGAPPDDGERR</sequence>
<evidence type="ECO:0000256" key="4">
    <source>
        <dbReference type="ARBA" id="ARBA00022989"/>
    </source>
</evidence>
<protein>
    <submittedName>
        <fullName evidence="12">H+/Cl- antiporter ClcA</fullName>
    </submittedName>
</protein>
<dbReference type="PRINTS" id="PR00762">
    <property type="entry name" value="CLCHANNEL"/>
</dbReference>
<evidence type="ECO:0000256" key="10">
    <source>
        <dbReference type="SAM" id="MobiDB-lite"/>
    </source>
</evidence>
<dbReference type="InterPro" id="IPR001807">
    <property type="entry name" value="ClC"/>
</dbReference>
<gene>
    <name evidence="12" type="ORF">HNQ86_000147</name>
</gene>
<keyword evidence="8" id="KW-0868">Chloride</keyword>
<dbReference type="GO" id="GO:0005254">
    <property type="term" value="F:chloride channel activity"/>
    <property type="evidence" value="ECO:0007669"/>
    <property type="project" value="UniProtKB-KW"/>
</dbReference>
<feature type="transmembrane region" description="Helical" evidence="11">
    <location>
        <begin position="33"/>
        <end position="52"/>
    </location>
</feature>
<evidence type="ECO:0000313" key="13">
    <source>
        <dbReference type="Proteomes" id="UP000560000"/>
    </source>
</evidence>
<evidence type="ECO:0000256" key="2">
    <source>
        <dbReference type="ARBA" id="ARBA00022448"/>
    </source>
</evidence>
<accession>A0A841KC97</accession>
<keyword evidence="2" id="KW-0813">Transport</keyword>
<evidence type="ECO:0000256" key="6">
    <source>
        <dbReference type="ARBA" id="ARBA00023136"/>
    </source>
</evidence>
<evidence type="ECO:0000256" key="11">
    <source>
        <dbReference type="SAM" id="Phobius"/>
    </source>
</evidence>
<evidence type="ECO:0000256" key="3">
    <source>
        <dbReference type="ARBA" id="ARBA00022692"/>
    </source>
</evidence>
<dbReference type="AlphaFoldDB" id="A0A841KC97"/>